<organism evidence="1 2">
    <name type="scientific">Artomyces pyxidatus</name>
    <dbReference type="NCBI Taxonomy" id="48021"/>
    <lineage>
        <taxon>Eukaryota</taxon>
        <taxon>Fungi</taxon>
        <taxon>Dikarya</taxon>
        <taxon>Basidiomycota</taxon>
        <taxon>Agaricomycotina</taxon>
        <taxon>Agaricomycetes</taxon>
        <taxon>Russulales</taxon>
        <taxon>Auriscalpiaceae</taxon>
        <taxon>Artomyces</taxon>
    </lineage>
</organism>
<reference evidence="1" key="1">
    <citation type="submission" date="2021-03" db="EMBL/GenBank/DDBJ databases">
        <authorList>
            <consortium name="DOE Joint Genome Institute"/>
            <person name="Ahrendt S."/>
            <person name="Looney B.P."/>
            <person name="Miyauchi S."/>
            <person name="Morin E."/>
            <person name="Drula E."/>
            <person name="Courty P.E."/>
            <person name="Chicoki N."/>
            <person name="Fauchery L."/>
            <person name="Kohler A."/>
            <person name="Kuo A."/>
            <person name="Labutti K."/>
            <person name="Pangilinan J."/>
            <person name="Lipzen A."/>
            <person name="Riley R."/>
            <person name="Andreopoulos W."/>
            <person name="He G."/>
            <person name="Johnson J."/>
            <person name="Barry K.W."/>
            <person name="Grigoriev I.V."/>
            <person name="Nagy L."/>
            <person name="Hibbett D."/>
            <person name="Henrissat B."/>
            <person name="Matheny P.B."/>
            <person name="Labbe J."/>
            <person name="Martin F."/>
        </authorList>
    </citation>
    <scope>NUCLEOTIDE SEQUENCE</scope>
    <source>
        <strain evidence="1">HHB10654</strain>
    </source>
</reference>
<accession>A0ACB8T510</accession>
<sequence length="268" mass="30365">MAKYHSFAPTSSTLIPLLAHLLLMSDEDLGAARTTLRKADSDPAPSLSEIIGNVLIAAVTCLIVGFFVYLVWEMLKLVWKWLYNIWRWVQDRYSEIARKKRLAAANKDRYEESDEDEPPRVHRVKYVPYAYDEGRSSARDLYQPGQAYQRPSRPTQAAQPTTYGQASVRRQPPIQHYENPQTSSRSQARQQPRTTTVDRAVGGDEPVFQRHAGPSLKDRAPPAPPLVVRQQAVPRHVQTTVQHVITTQQRTLITAVSPRGISRDRTSS</sequence>
<keyword evidence="2" id="KW-1185">Reference proteome</keyword>
<reference evidence="1" key="2">
    <citation type="journal article" date="2022" name="New Phytol.">
        <title>Evolutionary transition to the ectomycorrhizal habit in the genomes of a hyperdiverse lineage of mushroom-forming fungi.</title>
        <authorList>
            <person name="Looney B."/>
            <person name="Miyauchi S."/>
            <person name="Morin E."/>
            <person name="Drula E."/>
            <person name="Courty P.E."/>
            <person name="Kohler A."/>
            <person name="Kuo A."/>
            <person name="LaButti K."/>
            <person name="Pangilinan J."/>
            <person name="Lipzen A."/>
            <person name="Riley R."/>
            <person name="Andreopoulos W."/>
            <person name="He G."/>
            <person name="Johnson J."/>
            <person name="Nolan M."/>
            <person name="Tritt A."/>
            <person name="Barry K.W."/>
            <person name="Grigoriev I.V."/>
            <person name="Nagy L.G."/>
            <person name="Hibbett D."/>
            <person name="Henrissat B."/>
            <person name="Matheny P.B."/>
            <person name="Labbe J."/>
            <person name="Martin F.M."/>
        </authorList>
    </citation>
    <scope>NUCLEOTIDE SEQUENCE</scope>
    <source>
        <strain evidence="1">HHB10654</strain>
    </source>
</reference>
<evidence type="ECO:0000313" key="2">
    <source>
        <dbReference type="Proteomes" id="UP000814140"/>
    </source>
</evidence>
<name>A0ACB8T510_9AGAM</name>
<dbReference type="Proteomes" id="UP000814140">
    <property type="component" value="Unassembled WGS sequence"/>
</dbReference>
<gene>
    <name evidence="1" type="ORF">BV25DRAFT_362432</name>
</gene>
<proteinExistence type="predicted"/>
<protein>
    <submittedName>
        <fullName evidence="1">Uncharacterized protein</fullName>
    </submittedName>
</protein>
<comment type="caution">
    <text evidence="1">The sequence shown here is derived from an EMBL/GenBank/DDBJ whole genome shotgun (WGS) entry which is preliminary data.</text>
</comment>
<evidence type="ECO:0000313" key="1">
    <source>
        <dbReference type="EMBL" id="KAI0063794.1"/>
    </source>
</evidence>
<dbReference type="EMBL" id="MU277201">
    <property type="protein sequence ID" value="KAI0063794.1"/>
    <property type="molecule type" value="Genomic_DNA"/>
</dbReference>